<reference evidence="2" key="1">
    <citation type="submission" date="2019-10" db="EMBL/GenBank/DDBJ databases">
        <title>The sequence and de novo assembly of the wild yak genome.</title>
        <authorList>
            <person name="Liu Y."/>
        </authorList>
    </citation>
    <scope>NUCLEOTIDE SEQUENCE [LARGE SCALE GENOMIC DNA]</scope>
    <source>
        <strain evidence="2">WY2019</strain>
    </source>
</reference>
<dbReference type="AlphaFoldDB" id="A0A6B0R082"/>
<proteinExistence type="predicted"/>
<evidence type="ECO:0000256" key="1">
    <source>
        <dbReference type="SAM" id="MobiDB-lite"/>
    </source>
</evidence>
<evidence type="ECO:0000313" key="3">
    <source>
        <dbReference type="Proteomes" id="UP000322234"/>
    </source>
</evidence>
<sequence length="130" mass="13931">MHPSRPLVAAGTLLSLQTQNILQAPSEGLIQTETLAQTLEKSDILYKGGKKKSYDNELMTFSQEALPPCAPHPASPAALCPKTHPAAQQAGVPREDKPGVQHSHTSPPRLRQAMHATEFGNNGCDDTANQ</sequence>
<organism evidence="2 3">
    <name type="scientific">Bos mutus</name>
    <name type="common">wild yak</name>
    <dbReference type="NCBI Taxonomy" id="72004"/>
    <lineage>
        <taxon>Eukaryota</taxon>
        <taxon>Metazoa</taxon>
        <taxon>Chordata</taxon>
        <taxon>Craniata</taxon>
        <taxon>Vertebrata</taxon>
        <taxon>Euteleostomi</taxon>
        <taxon>Mammalia</taxon>
        <taxon>Eutheria</taxon>
        <taxon>Laurasiatheria</taxon>
        <taxon>Artiodactyla</taxon>
        <taxon>Ruminantia</taxon>
        <taxon>Pecora</taxon>
        <taxon>Bovidae</taxon>
        <taxon>Bovinae</taxon>
        <taxon>Bos</taxon>
    </lineage>
</organism>
<dbReference type="Proteomes" id="UP000322234">
    <property type="component" value="Unassembled WGS sequence"/>
</dbReference>
<dbReference type="EMBL" id="VBQZ03000007">
    <property type="protein sequence ID" value="MXQ81254.1"/>
    <property type="molecule type" value="Genomic_DNA"/>
</dbReference>
<accession>A0A6B0R082</accession>
<keyword evidence="3" id="KW-1185">Reference proteome</keyword>
<gene>
    <name evidence="2" type="ORF">E5288_WYG005947</name>
</gene>
<comment type="caution">
    <text evidence="2">The sequence shown here is derived from an EMBL/GenBank/DDBJ whole genome shotgun (WGS) entry which is preliminary data.</text>
</comment>
<protein>
    <submittedName>
        <fullName evidence="2">Uncharacterized protein</fullName>
    </submittedName>
</protein>
<name>A0A6B0R082_9CETA</name>
<evidence type="ECO:0000313" key="2">
    <source>
        <dbReference type="EMBL" id="MXQ81254.1"/>
    </source>
</evidence>
<feature type="region of interest" description="Disordered" evidence="1">
    <location>
        <begin position="69"/>
        <end position="130"/>
    </location>
</feature>